<name>A0AAD2CHA1_9STRA</name>
<dbReference type="Proteomes" id="UP001295423">
    <property type="component" value="Unassembled WGS sequence"/>
</dbReference>
<feature type="compositionally biased region" description="Basic and acidic residues" evidence="1">
    <location>
        <begin position="88"/>
        <end position="99"/>
    </location>
</feature>
<feature type="compositionally biased region" description="Basic and acidic residues" evidence="1">
    <location>
        <begin position="21"/>
        <end position="34"/>
    </location>
</feature>
<dbReference type="Gene3D" id="6.10.140.530">
    <property type="match status" value="2"/>
</dbReference>
<gene>
    <name evidence="3" type="ORF">CYCCA115_LOCUS3018</name>
</gene>
<dbReference type="PANTHER" id="PTHR33418:SF1">
    <property type="entry name" value="HELICASE-ASSOCIATED DOMAIN-CONTAINING PROTEIN"/>
    <property type="match status" value="1"/>
</dbReference>
<organism evidence="3 4">
    <name type="scientific">Cylindrotheca closterium</name>
    <dbReference type="NCBI Taxonomy" id="2856"/>
    <lineage>
        <taxon>Eukaryota</taxon>
        <taxon>Sar</taxon>
        <taxon>Stramenopiles</taxon>
        <taxon>Ochrophyta</taxon>
        <taxon>Bacillariophyta</taxon>
        <taxon>Bacillariophyceae</taxon>
        <taxon>Bacillariophycidae</taxon>
        <taxon>Bacillariales</taxon>
        <taxon>Bacillariaceae</taxon>
        <taxon>Cylindrotheca</taxon>
    </lineage>
</organism>
<feature type="region of interest" description="Disordered" evidence="1">
    <location>
        <begin position="1"/>
        <end position="47"/>
    </location>
</feature>
<dbReference type="EMBL" id="CAKOGP040000224">
    <property type="protein sequence ID" value="CAJ1932800.1"/>
    <property type="molecule type" value="Genomic_DNA"/>
</dbReference>
<proteinExistence type="predicted"/>
<dbReference type="AlphaFoldDB" id="A0AAD2CHA1"/>
<accession>A0AAD2CHA1</accession>
<dbReference type="Pfam" id="PF03457">
    <property type="entry name" value="HA"/>
    <property type="match status" value="2"/>
</dbReference>
<evidence type="ECO:0000313" key="3">
    <source>
        <dbReference type="EMBL" id="CAJ1932800.1"/>
    </source>
</evidence>
<dbReference type="InterPro" id="IPR005114">
    <property type="entry name" value="Helicase_assoc"/>
</dbReference>
<protein>
    <recommendedName>
        <fullName evidence="2">Helicase-associated domain-containing protein</fullName>
    </recommendedName>
</protein>
<keyword evidence="4" id="KW-1185">Reference proteome</keyword>
<feature type="domain" description="Helicase-associated" evidence="2">
    <location>
        <begin position="148"/>
        <end position="215"/>
    </location>
</feature>
<reference evidence="3" key="1">
    <citation type="submission" date="2023-08" db="EMBL/GenBank/DDBJ databases">
        <authorList>
            <person name="Audoor S."/>
            <person name="Bilcke G."/>
        </authorList>
    </citation>
    <scope>NUCLEOTIDE SEQUENCE</scope>
</reference>
<sequence length="298" mass="34772">MQRDWGHDDGNKQPISDDDLSSEKADPGEIDRANETPLSKLLEPTPVDPQRMVQVDKFPLFIPGKCDRDLTALVPFLSTTLQDRVPFEKTSDEIGEKMPSRQSLSVARRRPRMEQQFHPPSEPLASPSQDSTTDQSTGQIAGRCTQVEQWNTRFQQLVEFQKEFHHCCVPLNYSKNSSLAHWVKRQRYQYRVKLKEGKPSTLTDERQKALENLGFVWDSHAAAWEERWIQLNEFRQHYGHSRVPKNYPPNPQLAVWVKCQRRQFKLYRQGLNSNMTLERVEKLRILNFVFDPRSGAKK</sequence>
<evidence type="ECO:0000256" key="1">
    <source>
        <dbReference type="SAM" id="MobiDB-lite"/>
    </source>
</evidence>
<feature type="region of interest" description="Disordered" evidence="1">
    <location>
        <begin position="88"/>
        <end position="139"/>
    </location>
</feature>
<evidence type="ECO:0000259" key="2">
    <source>
        <dbReference type="Pfam" id="PF03457"/>
    </source>
</evidence>
<feature type="compositionally biased region" description="Basic and acidic residues" evidence="1">
    <location>
        <begin position="1"/>
        <end position="11"/>
    </location>
</feature>
<feature type="compositionally biased region" description="Low complexity" evidence="1">
    <location>
        <begin position="128"/>
        <end position="137"/>
    </location>
</feature>
<feature type="domain" description="Helicase-associated" evidence="2">
    <location>
        <begin position="221"/>
        <end position="288"/>
    </location>
</feature>
<comment type="caution">
    <text evidence="3">The sequence shown here is derived from an EMBL/GenBank/DDBJ whole genome shotgun (WGS) entry which is preliminary data.</text>
</comment>
<dbReference type="PANTHER" id="PTHR33418">
    <property type="entry name" value="HELICASE-ASSOCIATED"/>
    <property type="match status" value="1"/>
</dbReference>
<evidence type="ECO:0000313" key="4">
    <source>
        <dbReference type="Proteomes" id="UP001295423"/>
    </source>
</evidence>